<dbReference type="RefSeq" id="WP_377314690.1">
    <property type="nucleotide sequence ID" value="NZ_JBHUIY010000005.1"/>
</dbReference>
<sequence>MPTETEPAPPPPSRSARWAGVAGLTVALGAVAAAALTTGANSPPPEPAELPLTRVVLSSSGLGQFGHEGPAAAGTSIGLAVRRDQVDDVLKSLTVFDAAGALGPVSLPGRDPLDQLFRDLPFDREALGSPAGLLNALVGSEVEISGPVSARGRILRVEPEKVALPDNGGTVTHHRLALMTERGLVQAVLEDLSALSFTDPAARRQIERALGGMAENRARDRRRLSIEVQGQGSRPIAVSYVVAAPIWKTSWRLVLPQAEGKARLQGWAILENLTGGDWNGVDLTLVSGNPVALTQPLYTAMFGRRTPVPLVATLPPAPRPDTEARREPAAPMAMAMPAPAARSGGGRAEKMAPTQDALTLAPPSPALAEAQDQPAQIVYHFPGKVSLATGHTLMIPLVDREIPAERVWLYQPDTAARHPLVALKLRNESDTALPPGIVTAYEITAGGPRHVGDAMLPLVPRDASRFLALALDPATEIRRDDRGIQTSVVGTIAEGRLTTTTRARHVVAYEITPPPDEDRALVVEEPRRPGWEPSAETREVETAGTLHRWRIAAAKGQTTRAEFVTEHSEQQTLALSSLAPDELLVRISGLENASPALKETVERLSTIVAAITKAQGQHDRNQEERGRIAQDQERIRANLESVGTGSDLGKQYLQTMRGQENRLAELERQDRALDEAIATQRKAAEELVAKLTL</sequence>
<evidence type="ECO:0000256" key="1">
    <source>
        <dbReference type="SAM" id="Coils"/>
    </source>
</evidence>
<evidence type="ECO:0000313" key="2">
    <source>
        <dbReference type="EMBL" id="MFD2232943.1"/>
    </source>
</evidence>
<dbReference type="Proteomes" id="UP001597296">
    <property type="component" value="Unassembled WGS sequence"/>
</dbReference>
<dbReference type="EMBL" id="JBHUIY010000005">
    <property type="protein sequence ID" value="MFD2232943.1"/>
    <property type="molecule type" value="Genomic_DNA"/>
</dbReference>
<keyword evidence="3" id="KW-1185">Reference proteome</keyword>
<feature type="coiled-coil region" evidence="1">
    <location>
        <begin position="649"/>
        <end position="686"/>
    </location>
</feature>
<gene>
    <name evidence="2" type="ORF">ACFSNB_03905</name>
</gene>
<accession>A0ABW5CA78</accession>
<name>A0ABW5CA78_9PROT</name>
<evidence type="ECO:0000313" key="3">
    <source>
        <dbReference type="Proteomes" id="UP001597296"/>
    </source>
</evidence>
<reference evidence="3" key="1">
    <citation type="journal article" date="2019" name="Int. J. Syst. Evol. Microbiol.">
        <title>The Global Catalogue of Microorganisms (GCM) 10K type strain sequencing project: providing services to taxonomists for standard genome sequencing and annotation.</title>
        <authorList>
            <consortium name="The Broad Institute Genomics Platform"/>
            <consortium name="The Broad Institute Genome Sequencing Center for Infectious Disease"/>
            <person name="Wu L."/>
            <person name="Ma J."/>
        </authorList>
    </citation>
    <scope>NUCLEOTIDE SEQUENCE [LARGE SCALE GENOMIC DNA]</scope>
    <source>
        <strain evidence="3">KCTC 15012</strain>
    </source>
</reference>
<proteinExistence type="predicted"/>
<comment type="caution">
    <text evidence="2">The sequence shown here is derived from an EMBL/GenBank/DDBJ whole genome shotgun (WGS) entry which is preliminary data.</text>
</comment>
<protein>
    <recommendedName>
        <fullName evidence="4">DUF4139 domain-containing protein</fullName>
    </recommendedName>
</protein>
<organism evidence="2 3">
    <name type="scientific">Phaeospirillum tilakii</name>
    <dbReference type="NCBI Taxonomy" id="741673"/>
    <lineage>
        <taxon>Bacteria</taxon>
        <taxon>Pseudomonadati</taxon>
        <taxon>Pseudomonadota</taxon>
        <taxon>Alphaproteobacteria</taxon>
        <taxon>Rhodospirillales</taxon>
        <taxon>Rhodospirillaceae</taxon>
        <taxon>Phaeospirillum</taxon>
    </lineage>
</organism>
<evidence type="ECO:0008006" key="4">
    <source>
        <dbReference type="Google" id="ProtNLM"/>
    </source>
</evidence>
<keyword evidence="1" id="KW-0175">Coiled coil</keyword>